<sequence>PYKVVDIGAQFSIRSVKIHWTEEGETGDYVTLSYCWNERWSLATTTTTQGFTVSTLTSNKPKEILGAIDLVRRLGLRFPWVDVLCIIQCAPEDGTRDISKMAQAYQS</sequence>
<name>A0A9P4UBW3_9PLEO</name>
<organism evidence="2 3">
    <name type="scientific">Karstenula rhodostoma CBS 690.94</name>
    <dbReference type="NCBI Taxonomy" id="1392251"/>
    <lineage>
        <taxon>Eukaryota</taxon>
        <taxon>Fungi</taxon>
        <taxon>Dikarya</taxon>
        <taxon>Ascomycota</taxon>
        <taxon>Pezizomycotina</taxon>
        <taxon>Dothideomycetes</taxon>
        <taxon>Pleosporomycetidae</taxon>
        <taxon>Pleosporales</taxon>
        <taxon>Massarineae</taxon>
        <taxon>Didymosphaeriaceae</taxon>
        <taxon>Karstenula</taxon>
    </lineage>
</organism>
<evidence type="ECO:0000313" key="2">
    <source>
        <dbReference type="EMBL" id="KAF2444576.1"/>
    </source>
</evidence>
<dbReference type="OrthoDB" id="2958217at2759"/>
<dbReference type="AlphaFoldDB" id="A0A9P4UBW3"/>
<feature type="non-terminal residue" evidence="2">
    <location>
        <position position="1"/>
    </location>
</feature>
<dbReference type="Pfam" id="PF06985">
    <property type="entry name" value="HET"/>
    <property type="match status" value="1"/>
</dbReference>
<evidence type="ECO:0000313" key="3">
    <source>
        <dbReference type="Proteomes" id="UP000799764"/>
    </source>
</evidence>
<dbReference type="EMBL" id="MU001501">
    <property type="protein sequence ID" value="KAF2444576.1"/>
    <property type="molecule type" value="Genomic_DNA"/>
</dbReference>
<protein>
    <submittedName>
        <fullName evidence="2">HET-domain-containing protein</fullName>
    </submittedName>
</protein>
<accession>A0A9P4UBW3</accession>
<dbReference type="PANTHER" id="PTHR33112">
    <property type="entry name" value="DOMAIN PROTEIN, PUTATIVE-RELATED"/>
    <property type="match status" value="1"/>
</dbReference>
<keyword evidence="3" id="KW-1185">Reference proteome</keyword>
<dbReference type="PANTHER" id="PTHR33112:SF16">
    <property type="entry name" value="HETEROKARYON INCOMPATIBILITY DOMAIN-CONTAINING PROTEIN"/>
    <property type="match status" value="1"/>
</dbReference>
<dbReference type="Proteomes" id="UP000799764">
    <property type="component" value="Unassembled WGS sequence"/>
</dbReference>
<dbReference type="InterPro" id="IPR010730">
    <property type="entry name" value="HET"/>
</dbReference>
<comment type="caution">
    <text evidence="2">The sequence shown here is derived from an EMBL/GenBank/DDBJ whole genome shotgun (WGS) entry which is preliminary data.</text>
</comment>
<feature type="domain" description="Heterokaryon incompatibility" evidence="1">
    <location>
        <begin position="29"/>
        <end position="106"/>
    </location>
</feature>
<feature type="non-terminal residue" evidence="2">
    <location>
        <position position="107"/>
    </location>
</feature>
<gene>
    <name evidence="2" type="ORF">P171DRAFT_344332</name>
</gene>
<evidence type="ECO:0000259" key="1">
    <source>
        <dbReference type="Pfam" id="PF06985"/>
    </source>
</evidence>
<reference evidence="2" key="1">
    <citation type="journal article" date="2020" name="Stud. Mycol.">
        <title>101 Dothideomycetes genomes: a test case for predicting lifestyles and emergence of pathogens.</title>
        <authorList>
            <person name="Haridas S."/>
            <person name="Albert R."/>
            <person name="Binder M."/>
            <person name="Bloem J."/>
            <person name="Labutti K."/>
            <person name="Salamov A."/>
            <person name="Andreopoulos B."/>
            <person name="Baker S."/>
            <person name="Barry K."/>
            <person name="Bills G."/>
            <person name="Bluhm B."/>
            <person name="Cannon C."/>
            <person name="Castanera R."/>
            <person name="Culley D."/>
            <person name="Daum C."/>
            <person name="Ezra D."/>
            <person name="Gonzalez J."/>
            <person name="Henrissat B."/>
            <person name="Kuo A."/>
            <person name="Liang C."/>
            <person name="Lipzen A."/>
            <person name="Lutzoni F."/>
            <person name="Magnuson J."/>
            <person name="Mondo S."/>
            <person name="Nolan M."/>
            <person name="Ohm R."/>
            <person name="Pangilinan J."/>
            <person name="Park H.-J."/>
            <person name="Ramirez L."/>
            <person name="Alfaro M."/>
            <person name="Sun H."/>
            <person name="Tritt A."/>
            <person name="Yoshinaga Y."/>
            <person name="Zwiers L.-H."/>
            <person name="Turgeon B."/>
            <person name="Goodwin S."/>
            <person name="Spatafora J."/>
            <person name="Crous P."/>
            <person name="Grigoriev I."/>
        </authorList>
    </citation>
    <scope>NUCLEOTIDE SEQUENCE</scope>
    <source>
        <strain evidence="2">CBS 690.94</strain>
    </source>
</reference>
<proteinExistence type="predicted"/>